<gene>
    <name evidence="2" type="ORF">QU605_00985</name>
</gene>
<keyword evidence="3" id="KW-1185">Reference proteome</keyword>
<dbReference type="Pfam" id="PF11307">
    <property type="entry name" value="DUF3109"/>
    <property type="match status" value="1"/>
</dbReference>
<dbReference type="RefSeq" id="WP_289723390.1">
    <property type="nucleotide sequence ID" value="NZ_JAUDUY010000001.1"/>
</dbReference>
<comment type="caution">
    <text evidence="2">The sequence shown here is derived from an EMBL/GenBank/DDBJ whole genome shotgun (WGS) entry which is preliminary data.</text>
</comment>
<sequence length="192" mass="21606">MFQIGKTLISEEILETAFVCDLKSCKGACCVEGTSGAPLQSEELDMLEEIYPKVRPYLRPEGIRAIEKQGTYVKGSDGEWETPLVNNRECAYAVFEKGVAQCGLEKAHKAGETTWKKPVSCHLYPVRVREYTQVTAVNYHQWHICDPACGLGASLEVPIYKFVREALIRKFGAAWYEELEEVADQHLNGRDS</sequence>
<dbReference type="Proteomes" id="UP001174839">
    <property type="component" value="Unassembled WGS sequence"/>
</dbReference>
<evidence type="ECO:0000313" key="3">
    <source>
        <dbReference type="Proteomes" id="UP001174839"/>
    </source>
</evidence>
<dbReference type="InterPro" id="IPR021458">
    <property type="entry name" value="Rv0495c"/>
</dbReference>
<proteinExistence type="inferred from homology"/>
<name>A0ABT7WAU2_9FLAO</name>
<accession>A0ABT7WAU2</accession>
<evidence type="ECO:0000313" key="2">
    <source>
        <dbReference type="EMBL" id="MDM9630025.1"/>
    </source>
</evidence>
<protein>
    <submittedName>
        <fullName evidence="2">DUF3109 family protein</fullName>
    </submittedName>
</protein>
<organism evidence="2 3">
    <name type="scientific">Robiginitalea aurantiaca</name>
    <dbReference type="NCBI Taxonomy" id="3056915"/>
    <lineage>
        <taxon>Bacteria</taxon>
        <taxon>Pseudomonadati</taxon>
        <taxon>Bacteroidota</taxon>
        <taxon>Flavobacteriia</taxon>
        <taxon>Flavobacteriales</taxon>
        <taxon>Flavobacteriaceae</taxon>
        <taxon>Robiginitalea</taxon>
    </lineage>
</organism>
<comment type="similarity">
    <text evidence="1">Belongs to the Rv0495c family.</text>
</comment>
<dbReference type="EMBL" id="JAUDUY010000001">
    <property type="protein sequence ID" value="MDM9630025.1"/>
    <property type="molecule type" value="Genomic_DNA"/>
</dbReference>
<evidence type="ECO:0000256" key="1">
    <source>
        <dbReference type="ARBA" id="ARBA00093770"/>
    </source>
</evidence>
<reference evidence="2" key="1">
    <citation type="submission" date="2023-06" db="EMBL/GenBank/DDBJ databases">
        <title>Robiginitalea aurantiacus sp. nov. and Algoriphagus sediminis sp. nov., isolated from coastal sediment.</title>
        <authorList>
            <person name="Zhou Z.Y."/>
            <person name="An J."/>
            <person name="Jia Y.W."/>
            <person name="Du Z.J."/>
        </authorList>
    </citation>
    <scope>NUCLEOTIDE SEQUENCE</scope>
    <source>
        <strain evidence="2">M39</strain>
    </source>
</reference>